<dbReference type="Proteomes" id="UP001499854">
    <property type="component" value="Unassembled WGS sequence"/>
</dbReference>
<dbReference type="PANTHER" id="PTHR30627:SF24">
    <property type="entry name" value="PENICILLIN-BINDING PROTEIN 4B"/>
    <property type="match status" value="1"/>
</dbReference>
<dbReference type="RefSeq" id="WP_344656132.1">
    <property type="nucleotide sequence ID" value="NZ_BAAAQM010000005.1"/>
</dbReference>
<evidence type="ECO:0000259" key="1">
    <source>
        <dbReference type="Pfam" id="PF00905"/>
    </source>
</evidence>
<evidence type="ECO:0000313" key="4">
    <source>
        <dbReference type="Proteomes" id="UP001499854"/>
    </source>
</evidence>
<dbReference type="InterPro" id="IPR054120">
    <property type="entry name" value="PBPA_dimer"/>
</dbReference>
<dbReference type="Gene3D" id="3.40.710.10">
    <property type="entry name" value="DD-peptidase/beta-lactamase superfamily"/>
    <property type="match status" value="1"/>
</dbReference>
<organism evidence="3 4">
    <name type="scientific">Catenulispora subtropica</name>
    <dbReference type="NCBI Taxonomy" id="450798"/>
    <lineage>
        <taxon>Bacteria</taxon>
        <taxon>Bacillati</taxon>
        <taxon>Actinomycetota</taxon>
        <taxon>Actinomycetes</taxon>
        <taxon>Catenulisporales</taxon>
        <taxon>Catenulisporaceae</taxon>
        <taxon>Catenulispora</taxon>
    </lineage>
</organism>
<dbReference type="InterPro" id="IPR012338">
    <property type="entry name" value="Beta-lactam/transpept-like"/>
</dbReference>
<dbReference type="InterPro" id="IPR001460">
    <property type="entry name" value="PCN-bd_Tpept"/>
</dbReference>
<evidence type="ECO:0000313" key="3">
    <source>
        <dbReference type="EMBL" id="GAA1959225.1"/>
    </source>
</evidence>
<dbReference type="InterPro" id="IPR050515">
    <property type="entry name" value="Beta-lactam/transpept"/>
</dbReference>
<sequence length="493" mass="51333">MNQPIRRVALFCFLLITALLVSSNYLQVVNADSYKARPGNMRTVYDAFAYPRGQITTADGTVIAGSKLSGGITLKYQRTYPLGGAYGNITGYKSPSYGSTDLEFILNKYLQGTDSSESVANFMDTLTGKSKKGGDVQLTLQNSVQQAAITAMKGREGSVVALDPTTGAILAMYSNPTFDPNGISSNDGDAASAAGKALEADKTKPNLNHATQELYPPGSVFKVITAAAALDTGKFTETDPTGANAHQYPANSTGYTLVNENKDDCPGTDLKAALAASCNSVYGYVGAQLGAQTIADYAGRFGFNNPGLKIPLPVVSSTFPADKLGNDQLGLAQASVGQGDTSLTPLQAAMIAAAVANDGKIMQPYLVDKETAPNGHVTYQGKDHQHLLSQAVSPQTAAMLDDMMQNVVTNGTGSGLGIEGAKVGAKTGTAQRGTGQNPLAWYVSYATMNGKSVAVAVMIKTDNPNLRDSISGHDYAGPVAKAVEEAALGVGKH</sequence>
<gene>
    <name evidence="3" type="ORF">GCM10009838_14420</name>
</gene>
<dbReference type="Pfam" id="PF00905">
    <property type="entry name" value="Transpeptidase"/>
    <property type="match status" value="1"/>
</dbReference>
<feature type="domain" description="Penicillin-binding protein transpeptidase" evidence="1">
    <location>
        <begin position="157"/>
        <end position="482"/>
    </location>
</feature>
<dbReference type="Gene3D" id="3.90.1310.10">
    <property type="entry name" value="Penicillin-binding protein 2a (Domain 2)"/>
    <property type="match status" value="1"/>
</dbReference>
<dbReference type="SUPFAM" id="SSF56601">
    <property type="entry name" value="beta-lactamase/transpeptidase-like"/>
    <property type="match status" value="1"/>
</dbReference>
<name>A0ABP5C7R9_9ACTN</name>
<feature type="domain" description="Penicillin binding protein A dimerisation" evidence="2">
    <location>
        <begin position="52"/>
        <end position="136"/>
    </location>
</feature>
<keyword evidence="4" id="KW-1185">Reference proteome</keyword>
<accession>A0ABP5C7R9</accession>
<comment type="caution">
    <text evidence="3">The sequence shown here is derived from an EMBL/GenBank/DDBJ whole genome shotgun (WGS) entry which is preliminary data.</text>
</comment>
<protein>
    <submittedName>
        <fullName evidence="3">Penicillin-binding transpeptidase domain-containing protein</fullName>
    </submittedName>
</protein>
<dbReference type="EMBL" id="BAAAQM010000005">
    <property type="protein sequence ID" value="GAA1959225.1"/>
    <property type="molecule type" value="Genomic_DNA"/>
</dbReference>
<proteinExistence type="predicted"/>
<dbReference type="Pfam" id="PF21922">
    <property type="entry name" value="PBP_dimer_2"/>
    <property type="match status" value="1"/>
</dbReference>
<dbReference type="PANTHER" id="PTHR30627">
    <property type="entry name" value="PEPTIDOGLYCAN D,D-TRANSPEPTIDASE"/>
    <property type="match status" value="1"/>
</dbReference>
<reference evidence="4" key="1">
    <citation type="journal article" date="2019" name="Int. J. Syst. Evol. Microbiol.">
        <title>The Global Catalogue of Microorganisms (GCM) 10K type strain sequencing project: providing services to taxonomists for standard genome sequencing and annotation.</title>
        <authorList>
            <consortium name="The Broad Institute Genomics Platform"/>
            <consortium name="The Broad Institute Genome Sequencing Center for Infectious Disease"/>
            <person name="Wu L."/>
            <person name="Ma J."/>
        </authorList>
    </citation>
    <scope>NUCLEOTIDE SEQUENCE [LARGE SCALE GENOMIC DNA]</scope>
    <source>
        <strain evidence="4">JCM 16013</strain>
    </source>
</reference>
<evidence type="ECO:0000259" key="2">
    <source>
        <dbReference type="Pfam" id="PF21922"/>
    </source>
</evidence>